<dbReference type="SUPFAM" id="SSF53822">
    <property type="entry name" value="Periplasmic binding protein-like I"/>
    <property type="match status" value="1"/>
</dbReference>
<comment type="caution">
    <text evidence="5">The sequence shown here is derived from an EMBL/GenBank/DDBJ whole genome shotgun (WGS) entry which is preliminary data.</text>
</comment>
<dbReference type="Gene3D" id="1.10.260.40">
    <property type="entry name" value="lambda repressor-like DNA-binding domains"/>
    <property type="match status" value="1"/>
</dbReference>
<keyword evidence="3" id="KW-0804">Transcription</keyword>
<evidence type="ECO:0000313" key="6">
    <source>
        <dbReference type="Proteomes" id="UP000238362"/>
    </source>
</evidence>
<dbReference type="Pfam" id="PF13377">
    <property type="entry name" value="Peripla_BP_3"/>
    <property type="match status" value="1"/>
</dbReference>
<protein>
    <submittedName>
        <fullName evidence="5">LacI family transcriptional regulator</fullName>
    </submittedName>
</protein>
<dbReference type="RefSeq" id="WP_106178000.1">
    <property type="nucleotide sequence ID" value="NZ_PVNH01000003.1"/>
</dbReference>
<dbReference type="InterPro" id="IPR028082">
    <property type="entry name" value="Peripla_BP_I"/>
</dbReference>
<dbReference type="AlphaFoldDB" id="A0A2T0LYZ0"/>
<dbReference type="GO" id="GO:0003700">
    <property type="term" value="F:DNA-binding transcription factor activity"/>
    <property type="evidence" value="ECO:0007669"/>
    <property type="project" value="TreeGrafter"/>
</dbReference>
<dbReference type="CDD" id="cd06267">
    <property type="entry name" value="PBP1_LacI_sugar_binding-like"/>
    <property type="match status" value="1"/>
</dbReference>
<sequence length="330" mass="34733">MAVTIRDVAKAAGVSTSTVSRALSGSELVEPRTREAVLRTAEQLGYLPNRAARGLITGRTGNLGLIVPDLANPFFPDVVKGIQARAREADYSVFLADTDEDPSAELGLVRALAKQVDGIILCSPRMNAEDLRTASAAAPLVAVNRRGSHVPAVTIDNAGGMRQAVAHLAALGHHRVGYVAGPRSSWSNRERVRAIRAAAETERVELVEVGNAPPQFEGGVAVADLVVAAEVTAVIAYNDVVALGLLTRLAARGIEVPRDLSVVGIDDIAMSGMFSPALTTVSIPKAQSGRAAVELLLQVLDNPGGRNPSRREIPTQLLVRDTTAIASTRR</sequence>
<dbReference type="OrthoDB" id="3258243at2"/>
<dbReference type="Gene3D" id="3.40.50.2300">
    <property type="match status" value="2"/>
</dbReference>
<dbReference type="PROSITE" id="PS50932">
    <property type="entry name" value="HTH_LACI_2"/>
    <property type="match status" value="1"/>
</dbReference>
<keyword evidence="6" id="KW-1185">Reference proteome</keyword>
<organism evidence="5 6">
    <name type="scientific">Prauserella shujinwangii</name>
    <dbReference type="NCBI Taxonomy" id="1453103"/>
    <lineage>
        <taxon>Bacteria</taxon>
        <taxon>Bacillati</taxon>
        <taxon>Actinomycetota</taxon>
        <taxon>Actinomycetes</taxon>
        <taxon>Pseudonocardiales</taxon>
        <taxon>Pseudonocardiaceae</taxon>
        <taxon>Prauserella</taxon>
    </lineage>
</organism>
<dbReference type="SUPFAM" id="SSF47413">
    <property type="entry name" value="lambda repressor-like DNA-binding domains"/>
    <property type="match status" value="1"/>
</dbReference>
<dbReference type="Proteomes" id="UP000238362">
    <property type="component" value="Unassembled WGS sequence"/>
</dbReference>
<evidence type="ECO:0000256" key="2">
    <source>
        <dbReference type="ARBA" id="ARBA00023125"/>
    </source>
</evidence>
<name>A0A2T0LYZ0_9PSEU</name>
<dbReference type="PANTHER" id="PTHR30146:SF138">
    <property type="entry name" value="TRANSCRIPTIONAL REGULATORY PROTEIN"/>
    <property type="match status" value="1"/>
</dbReference>
<dbReference type="CDD" id="cd01392">
    <property type="entry name" value="HTH_LacI"/>
    <property type="match status" value="1"/>
</dbReference>
<feature type="domain" description="HTH lacI-type" evidence="4">
    <location>
        <begin position="3"/>
        <end position="57"/>
    </location>
</feature>
<dbReference type="PROSITE" id="PS00356">
    <property type="entry name" value="HTH_LACI_1"/>
    <property type="match status" value="1"/>
</dbReference>
<proteinExistence type="predicted"/>
<dbReference type="InterPro" id="IPR046335">
    <property type="entry name" value="LacI/GalR-like_sensor"/>
</dbReference>
<dbReference type="SMART" id="SM00354">
    <property type="entry name" value="HTH_LACI"/>
    <property type="match status" value="1"/>
</dbReference>
<dbReference type="InterPro" id="IPR010982">
    <property type="entry name" value="Lambda_DNA-bd_dom_sf"/>
</dbReference>
<evidence type="ECO:0000313" key="5">
    <source>
        <dbReference type="EMBL" id="PRX49327.1"/>
    </source>
</evidence>
<evidence type="ECO:0000256" key="3">
    <source>
        <dbReference type="ARBA" id="ARBA00023163"/>
    </source>
</evidence>
<dbReference type="PANTHER" id="PTHR30146">
    <property type="entry name" value="LACI-RELATED TRANSCRIPTIONAL REPRESSOR"/>
    <property type="match status" value="1"/>
</dbReference>
<dbReference type="GO" id="GO:0000976">
    <property type="term" value="F:transcription cis-regulatory region binding"/>
    <property type="evidence" value="ECO:0007669"/>
    <property type="project" value="TreeGrafter"/>
</dbReference>
<reference evidence="5 6" key="1">
    <citation type="submission" date="2018-03" db="EMBL/GenBank/DDBJ databases">
        <title>Genomic Encyclopedia of Type Strains, Phase III (KMG-III): the genomes of soil and plant-associated and newly described type strains.</title>
        <authorList>
            <person name="Whitman W."/>
        </authorList>
    </citation>
    <scope>NUCLEOTIDE SEQUENCE [LARGE SCALE GENOMIC DNA]</scope>
    <source>
        <strain evidence="5 6">CGMCC 4.7125</strain>
    </source>
</reference>
<dbReference type="EMBL" id="PVNH01000003">
    <property type="protein sequence ID" value="PRX49327.1"/>
    <property type="molecule type" value="Genomic_DNA"/>
</dbReference>
<dbReference type="InterPro" id="IPR000843">
    <property type="entry name" value="HTH_LacI"/>
</dbReference>
<gene>
    <name evidence="5" type="ORF">B0I33_103362</name>
</gene>
<evidence type="ECO:0000256" key="1">
    <source>
        <dbReference type="ARBA" id="ARBA00023015"/>
    </source>
</evidence>
<keyword evidence="1" id="KW-0805">Transcription regulation</keyword>
<keyword evidence="2" id="KW-0238">DNA-binding</keyword>
<accession>A0A2T0LYZ0</accession>
<dbReference type="Pfam" id="PF00356">
    <property type="entry name" value="LacI"/>
    <property type="match status" value="1"/>
</dbReference>
<evidence type="ECO:0000259" key="4">
    <source>
        <dbReference type="PROSITE" id="PS50932"/>
    </source>
</evidence>
<dbReference type="PRINTS" id="PR00036">
    <property type="entry name" value="HTHLACI"/>
</dbReference>